<dbReference type="InterPro" id="IPR009057">
    <property type="entry name" value="Homeodomain-like_sf"/>
</dbReference>
<comment type="caution">
    <text evidence="1">The sequence shown here is derived from an EMBL/GenBank/DDBJ whole genome shotgun (WGS) entry which is preliminary data.</text>
</comment>
<keyword evidence="2" id="KW-1185">Reference proteome</keyword>
<sequence length="90" mass="10556">MTKIRQREVILHFWSEGIRDENEIQRRTNIGLSTIYYNLKKQEKPGDVTRKPVSDRPRKITGTIANVVGQQIRRNLQITRKGLVEKLAEK</sequence>
<organism evidence="1 2">
    <name type="scientific">Diversispora eburnea</name>
    <dbReference type="NCBI Taxonomy" id="1213867"/>
    <lineage>
        <taxon>Eukaryota</taxon>
        <taxon>Fungi</taxon>
        <taxon>Fungi incertae sedis</taxon>
        <taxon>Mucoromycota</taxon>
        <taxon>Glomeromycotina</taxon>
        <taxon>Glomeromycetes</taxon>
        <taxon>Diversisporales</taxon>
        <taxon>Diversisporaceae</taxon>
        <taxon>Diversispora</taxon>
    </lineage>
</organism>
<name>A0A9N9CJK2_9GLOM</name>
<gene>
    <name evidence="1" type="ORF">DEBURN_LOCUS9751</name>
</gene>
<dbReference type="EMBL" id="CAJVPK010002089">
    <property type="protein sequence ID" value="CAG8606011.1"/>
    <property type="molecule type" value="Genomic_DNA"/>
</dbReference>
<evidence type="ECO:0000313" key="1">
    <source>
        <dbReference type="EMBL" id="CAG8606011.1"/>
    </source>
</evidence>
<dbReference type="Proteomes" id="UP000789706">
    <property type="component" value="Unassembled WGS sequence"/>
</dbReference>
<proteinExistence type="predicted"/>
<feature type="non-terminal residue" evidence="1">
    <location>
        <position position="90"/>
    </location>
</feature>
<accession>A0A9N9CJK2</accession>
<reference evidence="1" key="1">
    <citation type="submission" date="2021-06" db="EMBL/GenBank/DDBJ databases">
        <authorList>
            <person name="Kallberg Y."/>
            <person name="Tangrot J."/>
            <person name="Rosling A."/>
        </authorList>
    </citation>
    <scope>NUCLEOTIDE SEQUENCE</scope>
    <source>
        <strain evidence="1">AZ414A</strain>
    </source>
</reference>
<dbReference type="AlphaFoldDB" id="A0A9N9CJK2"/>
<dbReference type="OrthoDB" id="2420879at2759"/>
<dbReference type="SUPFAM" id="SSF46689">
    <property type="entry name" value="Homeodomain-like"/>
    <property type="match status" value="1"/>
</dbReference>
<protein>
    <submittedName>
        <fullName evidence="1">5211_t:CDS:1</fullName>
    </submittedName>
</protein>
<evidence type="ECO:0000313" key="2">
    <source>
        <dbReference type="Proteomes" id="UP000789706"/>
    </source>
</evidence>